<feature type="chain" id="PRO_5040827285" evidence="1">
    <location>
        <begin position="17"/>
        <end position="171"/>
    </location>
</feature>
<protein>
    <submittedName>
        <fullName evidence="2">Uncharacterized protein</fullName>
    </submittedName>
</protein>
<feature type="signal peptide" evidence="1">
    <location>
        <begin position="1"/>
        <end position="16"/>
    </location>
</feature>
<name>A0A9W7APL1_9STRA</name>
<reference evidence="2" key="1">
    <citation type="submission" date="2022-07" db="EMBL/GenBank/DDBJ databases">
        <title>Genome analysis of Parmales, a sister group of diatoms, reveals the evolutionary specialization of diatoms from phago-mixotrophs to photoautotrophs.</title>
        <authorList>
            <person name="Ban H."/>
            <person name="Sato S."/>
            <person name="Yoshikawa S."/>
            <person name="Kazumasa Y."/>
            <person name="Nakamura Y."/>
            <person name="Ichinomiya M."/>
            <person name="Saitoh K."/>
            <person name="Sato N."/>
            <person name="Blanc-Mathieu R."/>
            <person name="Endo H."/>
            <person name="Kuwata A."/>
            <person name="Ogata H."/>
        </authorList>
    </citation>
    <scope>NUCLEOTIDE SEQUENCE</scope>
</reference>
<dbReference type="EMBL" id="BRXZ01001541">
    <property type="protein sequence ID" value="GMH73680.1"/>
    <property type="molecule type" value="Genomic_DNA"/>
</dbReference>
<sequence length="171" mass="17860">MQILFLIALCICAASSFTPTTSNALQSSPRRFGVNHIRRTRPLFSDPNSDKQGWDDGSKGLSTLAVFNRRNVLSSIGSASVAIFLSPQLAFGVDDDTADMVARIAAKAEAANAADREKDANAAAKKAKDKDGAGNLVLGVAGGGLALSVPFFLPNLIRLAKKATGNGNPNM</sequence>
<dbReference type="AlphaFoldDB" id="A0A9W7APL1"/>
<comment type="caution">
    <text evidence="2">The sequence shown here is derived from an EMBL/GenBank/DDBJ whole genome shotgun (WGS) entry which is preliminary data.</text>
</comment>
<keyword evidence="1" id="KW-0732">Signal</keyword>
<accession>A0A9W7APL1</accession>
<proteinExistence type="predicted"/>
<evidence type="ECO:0000256" key="1">
    <source>
        <dbReference type="SAM" id="SignalP"/>
    </source>
</evidence>
<gene>
    <name evidence="2" type="ORF">TrRE_jg8968</name>
</gene>
<organism evidence="2 3">
    <name type="scientific">Triparma retinervis</name>
    <dbReference type="NCBI Taxonomy" id="2557542"/>
    <lineage>
        <taxon>Eukaryota</taxon>
        <taxon>Sar</taxon>
        <taxon>Stramenopiles</taxon>
        <taxon>Ochrophyta</taxon>
        <taxon>Bolidophyceae</taxon>
        <taxon>Parmales</taxon>
        <taxon>Triparmaceae</taxon>
        <taxon>Triparma</taxon>
    </lineage>
</organism>
<keyword evidence="3" id="KW-1185">Reference proteome</keyword>
<dbReference type="Proteomes" id="UP001165082">
    <property type="component" value="Unassembled WGS sequence"/>
</dbReference>
<evidence type="ECO:0000313" key="3">
    <source>
        <dbReference type="Proteomes" id="UP001165082"/>
    </source>
</evidence>
<evidence type="ECO:0000313" key="2">
    <source>
        <dbReference type="EMBL" id="GMH73680.1"/>
    </source>
</evidence>